<dbReference type="EMBL" id="BGZK01000951">
    <property type="protein sequence ID" value="GBP66197.1"/>
    <property type="molecule type" value="Genomic_DNA"/>
</dbReference>
<evidence type="ECO:0000313" key="1">
    <source>
        <dbReference type="EMBL" id="GBP66197.1"/>
    </source>
</evidence>
<gene>
    <name evidence="1" type="ORF">EVAR_97148_1</name>
</gene>
<comment type="caution">
    <text evidence="1">The sequence shown here is derived from an EMBL/GenBank/DDBJ whole genome shotgun (WGS) entry which is preliminary data.</text>
</comment>
<proteinExistence type="predicted"/>
<name>A0A4C1XVE5_EUMVA</name>
<dbReference type="AlphaFoldDB" id="A0A4C1XVE5"/>
<evidence type="ECO:0000313" key="2">
    <source>
        <dbReference type="Proteomes" id="UP000299102"/>
    </source>
</evidence>
<sequence>MPQHWGIQDWHKNAGSRLADGRYRSVPSKWRVEFAPAAVGSLSGGRTWPARRRAFTLARSRGCICAGAADPATRKTTRADFLFCGCDERGRCILSLPNSLFLDLHSQRCS</sequence>
<reference evidence="1 2" key="1">
    <citation type="journal article" date="2019" name="Commun. Biol.">
        <title>The bagworm genome reveals a unique fibroin gene that provides high tensile strength.</title>
        <authorList>
            <person name="Kono N."/>
            <person name="Nakamura H."/>
            <person name="Ohtoshi R."/>
            <person name="Tomita M."/>
            <person name="Numata K."/>
            <person name="Arakawa K."/>
        </authorList>
    </citation>
    <scope>NUCLEOTIDE SEQUENCE [LARGE SCALE GENOMIC DNA]</scope>
</reference>
<organism evidence="1 2">
    <name type="scientific">Eumeta variegata</name>
    <name type="common">Bagworm moth</name>
    <name type="synonym">Eumeta japonica</name>
    <dbReference type="NCBI Taxonomy" id="151549"/>
    <lineage>
        <taxon>Eukaryota</taxon>
        <taxon>Metazoa</taxon>
        <taxon>Ecdysozoa</taxon>
        <taxon>Arthropoda</taxon>
        <taxon>Hexapoda</taxon>
        <taxon>Insecta</taxon>
        <taxon>Pterygota</taxon>
        <taxon>Neoptera</taxon>
        <taxon>Endopterygota</taxon>
        <taxon>Lepidoptera</taxon>
        <taxon>Glossata</taxon>
        <taxon>Ditrysia</taxon>
        <taxon>Tineoidea</taxon>
        <taxon>Psychidae</taxon>
        <taxon>Oiketicinae</taxon>
        <taxon>Eumeta</taxon>
    </lineage>
</organism>
<accession>A0A4C1XVE5</accession>
<protein>
    <submittedName>
        <fullName evidence="1">Uncharacterized protein</fullName>
    </submittedName>
</protein>
<dbReference type="Proteomes" id="UP000299102">
    <property type="component" value="Unassembled WGS sequence"/>
</dbReference>
<keyword evidence="2" id="KW-1185">Reference proteome</keyword>